<evidence type="ECO:0000256" key="2">
    <source>
        <dbReference type="SAM" id="SignalP"/>
    </source>
</evidence>
<dbReference type="RefSeq" id="XP_002286971.1">
    <property type="nucleotide sequence ID" value="XM_002286935.1"/>
</dbReference>
<dbReference type="OMA" id="HADIHLN"/>
<feature type="region of interest" description="Disordered" evidence="1">
    <location>
        <begin position="135"/>
        <end position="156"/>
    </location>
</feature>
<keyword evidence="2" id="KW-0732">Signal</keyword>
<dbReference type="KEGG" id="tps:THAPSDRAFT_1770"/>
<accession>B8BRW5</accession>
<dbReference type="Proteomes" id="UP000001449">
    <property type="component" value="Chromosome 1"/>
</dbReference>
<dbReference type="eggNOG" id="ENOG502QXEK">
    <property type="taxonomic scope" value="Eukaryota"/>
</dbReference>
<evidence type="ECO:0000313" key="4">
    <source>
        <dbReference type="Proteomes" id="UP000001449"/>
    </source>
</evidence>
<name>B8BRW5_THAPS</name>
<dbReference type="InParanoid" id="B8BRW5"/>
<feature type="region of interest" description="Disordered" evidence="1">
    <location>
        <begin position="57"/>
        <end position="104"/>
    </location>
</feature>
<feature type="compositionally biased region" description="Acidic residues" evidence="1">
    <location>
        <begin position="91"/>
        <end position="100"/>
    </location>
</feature>
<feature type="signal peptide" evidence="2">
    <location>
        <begin position="1"/>
        <end position="29"/>
    </location>
</feature>
<feature type="chain" id="PRO_5002868538" description="Secreted protein" evidence="2">
    <location>
        <begin position="30"/>
        <end position="356"/>
    </location>
</feature>
<protein>
    <recommendedName>
        <fullName evidence="5">Secreted protein</fullName>
    </recommendedName>
</protein>
<dbReference type="EMBL" id="CM000638">
    <property type="protein sequence ID" value="EED96612.1"/>
    <property type="molecule type" value="Genomic_DNA"/>
</dbReference>
<dbReference type="AlphaFoldDB" id="B8BRW5"/>
<dbReference type="GeneID" id="7445246"/>
<proteinExistence type="predicted"/>
<evidence type="ECO:0000256" key="1">
    <source>
        <dbReference type="SAM" id="MobiDB-lite"/>
    </source>
</evidence>
<keyword evidence="4" id="KW-1185">Reference proteome</keyword>
<evidence type="ECO:0008006" key="5">
    <source>
        <dbReference type="Google" id="ProtNLM"/>
    </source>
</evidence>
<reference evidence="3 4" key="1">
    <citation type="journal article" date="2004" name="Science">
        <title>The genome of the diatom Thalassiosira pseudonana: ecology, evolution, and metabolism.</title>
        <authorList>
            <person name="Armbrust E.V."/>
            <person name="Berges J.A."/>
            <person name="Bowler C."/>
            <person name="Green B.R."/>
            <person name="Martinez D."/>
            <person name="Putnam N.H."/>
            <person name="Zhou S."/>
            <person name="Allen A.E."/>
            <person name="Apt K.E."/>
            <person name="Bechner M."/>
            <person name="Brzezinski M.A."/>
            <person name="Chaal B.K."/>
            <person name="Chiovitti A."/>
            <person name="Davis A.K."/>
            <person name="Demarest M.S."/>
            <person name="Detter J.C."/>
            <person name="Glavina T."/>
            <person name="Goodstein D."/>
            <person name="Hadi M.Z."/>
            <person name="Hellsten U."/>
            <person name="Hildebrand M."/>
            <person name="Jenkins B.D."/>
            <person name="Jurka J."/>
            <person name="Kapitonov V.V."/>
            <person name="Kroger N."/>
            <person name="Lau W.W."/>
            <person name="Lane T.W."/>
            <person name="Larimer F.W."/>
            <person name="Lippmeier J.C."/>
            <person name="Lucas S."/>
            <person name="Medina M."/>
            <person name="Montsant A."/>
            <person name="Obornik M."/>
            <person name="Parker M.S."/>
            <person name="Palenik B."/>
            <person name="Pazour G.J."/>
            <person name="Richardson P.M."/>
            <person name="Rynearson T.A."/>
            <person name="Saito M.A."/>
            <person name="Schwartz D.C."/>
            <person name="Thamatrakoln K."/>
            <person name="Valentin K."/>
            <person name="Vardi A."/>
            <person name="Wilkerson F.P."/>
            <person name="Rokhsar D.S."/>
        </authorList>
    </citation>
    <scope>NUCLEOTIDE SEQUENCE [LARGE SCALE GENOMIC DNA]</scope>
    <source>
        <strain evidence="3 4">CCMP1335</strain>
    </source>
</reference>
<feature type="compositionally biased region" description="Basic residues" evidence="1">
    <location>
        <begin position="65"/>
        <end position="74"/>
    </location>
</feature>
<reference evidence="3 4" key="2">
    <citation type="journal article" date="2008" name="Nature">
        <title>The Phaeodactylum genome reveals the evolutionary history of diatom genomes.</title>
        <authorList>
            <person name="Bowler C."/>
            <person name="Allen A.E."/>
            <person name="Badger J.H."/>
            <person name="Grimwood J."/>
            <person name="Jabbari K."/>
            <person name="Kuo A."/>
            <person name="Maheswari U."/>
            <person name="Martens C."/>
            <person name="Maumus F."/>
            <person name="Otillar R.P."/>
            <person name="Rayko E."/>
            <person name="Salamov A."/>
            <person name="Vandepoele K."/>
            <person name="Beszteri B."/>
            <person name="Gruber A."/>
            <person name="Heijde M."/>
            <person name="Katinka M."/>
            <person name="Mock T."/>
            <person name="Valentin K."/>
            <person name="Verret F."/>
            <person name="Berges J.A."/>
            <person name="Brownlee C."/>
            <person name="Cadoret J.P."/>
            <person name="Chiovitti A."/>
            <person name="Choi C.J."/>
            <person name="Coesel S."/>
            <person name="De Martino A."/>
            <person name="Detter J.C."/>
            <person name="Durkin C."/>
            <person name="Falciatore A."/>
            <person name="Fournet J."/>
            <person name="Haruta M."/>
            <person name="Huysman M.J."/>
            <person name="Jenkins B.D."/>
            <person name="Jiroutova K."/>
            <person name="Jorgensen R.E."/>
            <person name="Joubert Y."/>
            <person name="Kaplan A."/>
            <person name="Kroger N."/>
            <person name="Kroth P.G."/>
            <person name="La Roche J."/>
            <person name="Lindquist E."/>
            <person name="Lommer M."/>
            <person name="Martin-Jezequel V."/>
            <person name="Lopez P.J."/>
            <person name="Lucas S."/>
            <person name="Mangogna M."/>
            <person name="McGinnis K."/>
            <person name="Medlin L.K."/>
            <person name="Montsant A."/>
            <person name="Oudot-Le Secq M.P."/>
            <person name="Napoli C."/>
            <person name="Obornik M."/>
            <person name="Parker M.S."/>
            <person name="Petit J.L."/>
            <person name="Porcel B.M."/>
            <person name="Poulsen N."/>
            <person name="Robison M."/>
            <person name="Rychlewski L."/>
            <person name="Rynearson T.A."/>
            <person name="Schmutz J."/>
            <person name="Shapiro H."/>
            <person name="Siaut M."/>
            <person name="Stanley M."/>
            <person name="Sussman M.R."/>
            <person name="Taylor A.R."/>
            <person name="Vardi A."/>
            <person name="von Dassow P."/>
            <person name="Vyverman W."/>
            <person name="Willis A."/>
            <person name="Wyrwicz L.S."/>
            <person name="Rokhsar D.S."/>
            <person name="Weissenbach J."/>
            <person name="Armbrust E.V."/>
            <person name="Green B.R."/>
            <person name="Van de Peer Y."/>
            <person name="Grigoriev I.V."/>
        </authorList>
    </citation>
    <scope>NUCLEOTIDE SEQUENCE [LARGE SCALE GENOMIC DNA]</scope>
    <source>
        <strain evidence="3 4">CCMP1335</strain>
    </source>
</reference>
<feature type="compositionally biased region" description="Low complexity" evidence="1">
    <location>
        <begin position="139"/>
        <end position="148"/>
    </location>
</feature>
<dbReference type="HOGENOM" id="CLU_779633_0_0_1"/>
<dbReference type="PaxDb" id="35128-Thaps1770"/>
<gene>
    <name evidence="3" type="ORF">THAPSDRAFT_1770</name>
</gene>
<sequence>MPPPSHSRISLLLLAIHVAIIPVLKPVSATSSSSTASTSSYQPTSGVEERWVLEEEFHGASSSTTRHRKKKRKMQSFPGHDGLKNQSETSWWDEDDDEMSTSDVVDTSFPADEIKPAEKRRHRFRGWKNTKTVAVKTAEQSSSGGESSPLHSYDYDEEHPMRTDEWELDVRLSRLFSKEEGDLFPEYQNEGEPQYRGDYRKRQVLNFARNGYVKVLGGDQSYNPQSPIRKNKAKVGKWRIGHSGVAFDIPIQVYDNHYKSKKESCVDTMQPKLMVLRYHADIHLNKFGERPRMFRGVITRDRHSSFLPPNFLRPVIGTFSAEGIGRDTADTSYKQRAYGLSRQQAVDEMKSSRQLR</sequence>
<organism evidence="3 4">
    <name type="scientific">Thalassiosira pseudonana</name>
    <name type="common">Marine diatom</name>
    <name type="synonym">Cyclotella nana</name>
    <dbReference type="NCBI Taxonomy" id="35128"/>
    <lineage>
        <taxon>Eukaryota</taxon>
        <taxon>Sar</taxon>
        <taxon>Stramenopiles</taxon>
        <taxon>Ochrophyta</taxon>
        <taxon>Bacillariophyta</taxon>
        <taxon>Coscinodiscophyceae</taxon>
        <taxon>Thalassiosirophycidae</taxon>
        <taxon>Thalassiosirales</taxon>
        <taxon>Thalassiosiraceae</taxon>
        <taxon>Thalassiosira</taxon>
    </lineage>
</organism>
<evidence type="ECO:0000313" key="3">
    <source>
        <dbReference type="EMBL" id="EED96612.1"/>
    </source>
</evidence>